<dbReference type="GO" id="GO:0008270">
    <property type="term" value="F:zinc ion binding"/>
    <property type="evidence" value="ECO:0007669"/>
    <property type="project" value="UniProtKB-KW"/>
</dbReference>
<keyword evidence="5" id="KW-0862">Zinc</keyword>
<evidence type="ECO:0000256" key="8">
    <source>
        <dbReference type="ARBA" id="ARBA00023163"/>
    </source>
</evidence>
<evidence type="ECO:0000259" key="12">
    <source>
        <dbReference type="PROSITE" id="PS50157"/>
    </source>
</evidence>
<dbReference type="Pfam" id="PF23561">
    <property type="entry name" value="zf-C2H2_15"/>
    <property type="match status" value="1"/>
</dbReference>
<feature type="region of interest" description="Disordered" evidence="11">
    <location>
        <begin position="230"/>
        <end position="258"/>
    </location>
</feature>
<dbReference type="Proteomes" id="UP000318582">
    <property type="component" value="Unassembled WGS sequence"/>
</dbReference>
<keyword evidence="9" id="KW-0539">Nucleus</keyword>
<keyword evidence="7" id="KW-0238">DNA-binding</keyword>
<dbReference type="GO" id="GO:0005634">
    <property type="term" value="C:nucleus"/>
    <property type="evidence" value="ECO:0007669"/>
    <property type="project" value="UniProtKB-SubCell"/>
</dbReference>
<dbReference type="Gene3D" id="3.30.160.60">
    <property type="entry name" value="Classic Zinc Finger"/>
    <property type="match status" value="7"/>
</dbReference>
<protein>
    <recommendedName>
        <fullName evidence="12">C2H2-type domain-containing protein</fullName>
    </recommendedName>
</protein>
<feature type="domain" description="C2H2-type" evidence="12">
    <location>
        <begin position="418"/>
        <end position="447"/>
    </location>
</feature>
<dbReference type="FunFam" id="3.30.160.60:FF:000072">
    <property type="entry name" value="zinc finger protein 143 isoform X1"/>
    <property type="match status" value="1"/>
</dbReference>
<keyword evidence="2" id="KW-0479">Metal-binding</keyword>
<feature type="domain" description="C2H2-type" evidence="12">
    <location>
        <begin position="390"/>
        <end position="417"/>
    </location>
</feature>
<gene>
    <name evidence="13" type="ORF">PhCBS80983_g00839</name>
</gene>
<feature type="domain" description="C2H2-type" evidence="12">
    <location>
        <begin position="448"/>
        <end position="477"/>
    </location>
</feature>
<dbReference type="PANTHER" id="PTHR45718:SF4">
    <property type="entry name" value="TRANSCRIPTIONAL ACTIVATOR CUBITUS INTERRUPTUS"/>
    <property type="match status" value="1"/>
</dbReference>
<organism evidence="13 14">
    <name type="scientific">Powellomyces hirtus</name>
    <dbReference type="NCBI Taxonomy" id="109895"/>
    <lineage>
        <taxon>Eukaryota</taxon>
        <taxon>Fungi</taxon>
        <taxon>Fungi incertae sedis</taxon>
        <taxon>Chytridiomycota</taxon>
        <taxon>Chytridiomycota incertae sedis</taxon>
        <taxon>Chytridiomycetes</taxon>
        <taxon>Spizellomycetales</taxon>
        <taxon>Powellomycetaceae</taxon>
        <taxon>Powellomyces</taxon>
    </lineage>
</organism>
<dbReference type="FunFam" id="3.30.160.60:FF:001102">
    <property type="entry name" value="Transcription factor IIIA"/>
    <property type="match status" value="1"/>
</dbReference>
<evidence type="ECO:0000313" key="13">
    <source>
        <dbReference type="EMBL" id="TPX61951.1"/>
    </source>
</evidence>
<evidence type="ECO:0000256" key="3">
    <source>
        <dbReference type="ARBA" id="ARBA00022737"/>
    </source>
</evidence>
<reference evidence="13 14" key="1">
    <citation type="journal article" date="2019" name="Sci. Rep.">
        <title>Comparative genomics of chytrid fungi reveal insights into the obligate biotrophic and pathogenic lifestyle of Synchytrium endobioticum.</title>
        <authorList>
            <person name="van de Vossenberg B.T.L.H."/>
            <person name="Warris S."/>
            <person name="Nguyen H.D.T."/>
            <person name="van Gent-Pelzer M.P.E."/>
            <person name="Joly D.L."/>
            <person name="van de Geest H.C."/>
            <person name="Bonants P.J.M."/>
            <person name="Smith D.S."/>
            <person name="Levesque C.A."/>
            <person name="van der Lee T.A.J."/>
        </authorList>
    </citation>
    <scope>NUCLEOTIDE SEQUENCE [LARGE SCALE GENOMIC DNA]</scope>
    <source>
        <strain evidence="13 14">CBS 809.83</strain>
    </source>
</reference>
<dbReference type="GO" id="GO:0000981">
    <property type="term" value="F:DNA-binding transcription factor activity, RNA polymerase II-specific"/>
    <property type="evidence" value="ECO:0007669"/>
    <property type="project" value="TreeGrafter"/>
</dbReference>
<proteinExistence type="predicted"/>
<keyword evidence="3" id="KW-0677">Repeat</keyword>
<name>A0A507EDN8_9FUNG</name>
<dbReference type="SUPFAM" id="SSF57667">
    <property type="entry name" value="beta-beta-alpha zinc fingers"/>
    <property type="match status" value="5"/>
</dbReference>
<evidence type="ECO:0000256" key="4">
    <source>
        <dbReference type="ARBA" id="ARBA00022771"/>
    </source>
</evidence>
<comment type="subcellular location">
    <subcellularLocation>
        <location evidence="1">Nucleus</location>
    </subcellularLocation>
</comment>
<dbReference type="FunFam" id="3.30.160.60:FF:002343">
    <property type="entry name" value="Zinc finger protein 33A"/>
    <property type="match status" value="1"/>
</dbReference>
<dbReference type="PANTHER" id="PTHR45718">
    <property type="entry name" value="TRANSCRIPTIONAL ACTIVATOR CUBITUS INTERRUPTUS"/>
    <property type="match status" value="1"/>
</dbReference>
<comment type="caution">
    <text evidence="13">The sequence shown here is derived from an EMBL/GenBank/DDBJ whole genome shotgun (WGS) entry which is preliminary data.</text>
</comment>
<keyword evidence="4 10" id="KW-0863">Zinc-finger</keyword>
<evidence type="ECO:0000256" key="10">
    <source>
        <dbReference type="PROSITE-ProRule" id="PRU00042"/>
    </source>
</evidence>
<dbReference type="InterPro" id="IPR036236">
    <property type="entry name" value="Znf_C2H2_sf"/>
</dbReference>
<dbReference type="GO" id="GO:0007224">
    <property type="term" value="P:smoothened signaling pathway"/>
    <property type="evidence" value="ECO:0007669"/>
    <property type="project" value="TreeGrafter"/>
</dbReference>
<evidence type="ECO:0000256" key="7">
    <source>
        <dbReference type="ARBA" id="ARBA00023125"/>
    </source>
</evidence>
<evidence type="ECO:0000256" key="1">
    <source>
        <dbReference type="ARBA" id="ARBA00004123"/>
    </source>
</evidence>
<dbReference type="STRING" id="109895.A0A507EDN8"/>
<dbReference type="FunFam" id="3.30.160.60:FF:000064">
    <property type="entry name" value="Early growth response protein 3"/>
    <property type="match status" value="1"/>
</dbReference>
<dbReference type="Pfam" id="PF00096">
    <property type="entry name" value="zf-C2H2"/>
    <property type="match status" value="3"/>
</dbReference>
<evidence type="ECO:0000256" key="9">
    <source>
        <dbReference type="ARBA" id="ARBA00023242"/>
    </source>
</evidence>
<feature type="region of interest" description="Disordered" evidence="11">
    <location>
        <begin position="1"/>
        <end position="22"/>
    </location>
</feature>
<sequence length="509" mass="56156">MENSWKGHYLPNPRAPDSSHPSSTNSATICSGVCHNRFCMDVLLKYNALVAQLAGSKLIPAHQWTIGTQNSNFFLPPPVAPPNPVPAHVDRYTGQYHSRGPALLNSSACNSSNPSMSIPGPASSPPVENMELSIEPVIISQQENTALPSSPEDAHIKQDMDEVMAVEIPAEPQTGTAQSQDAGHTSDTEAKCHWSTCTAEFRTPDELLPHISKLHLSANRVSHPGKHARLVHRSSANPSVHGASDNETEDMSPDEHEAGAHNAALSPIPEIPSASSSPNSARSSFIHACKWALCSLSTFFSVDDLFEHLCSDHLAIKGTVGLPHGCMWLGCAQRFETFDELTNHLSEEHIGSGHSEYVCMWENCERNGKPFSQRQKVMRHIQTHTGDKPYQCTVCNQRFSESGIMTQHMRTHTGERPYKCPEPACEREFAIPGALTIHRRKHTGEKPFKCKAGGCDKRFSESSNLTKHLRVHTGEKPFKCPMTQCTKKFARPDQVARHRRIHEKGQSTT</sequence>
<keyword evidence="6" id="KW-0805">Transcription regulation</keyword>
<evidence type="ECO:0000313" key="14">
    <source>
        <dbReference type="Proteomes" id="UP000318582"/>
    </source>
</evidence>
<dbReference type="InterPro" id="IPR056436">
    <property type="entry name" value="Znf-C2H2_ZIC1-5/GLI1-3-like"/>
</dbReference>
<dbReference type="InterPro" id="IPR043359">
    <property type="entry name" value="GLI-like"/>
</dbReference>
<accession>A0A507EDN8</accession>
<feature type="domain" description="C2H2-type" evidence="12">
    <location>
        <begin position="478"/>
        <end position="507"/>
    </location>
</feature>
<dbReference type="InterPro" id="IPR013087">
    <property type="entry name" value="Znf_C2H2_type"/>
</dbReference>
<feature type="domain" description="C2H2-type" evidence="12">
    <location>
        <begin position="362"/>
        <end position="389"/>
    </location>
</feature>
<keyword evidence="14" id="KW-1185">Reference proteome</keyword>
<dbReference type="GO" id="GO:0000978">
    <property type="term" value="F:RNA polymerase II cis-regulatory region sequence-specific DNA binding"/>
    <property type="evidence" value="ECO:0007669"/>
    <property type="project" value="UniProtKB-ARBA"/>
</dbReference>
<dbReference type="EMBL" id="QEAQ01000005">
    <property type="protein sequence ID" value="TPX61951.1"/>
    <property type="molecule type" value="Genomic_DNA"/>
</dbReference>
<evidence type="ECO:0000256" key="5">
    <source>
        <dbReference type="ARBA" id="ARBA00022833"/>
    </source>
</evidence>
<keyword evidence="8" id="KW-0804">Transcription</keyword>
<dbReference type="AlphaFoldDB" id="A0A507EDN8"/>
<evidence type="ECO:0000256" key="2">
    <source>
        <dbReference type="ARBA" id="ARBA00022723"/>
    </source>
</evidence>
<evidence type="ECO:0000256" key="6">
    <source>
        <dbReference type="ARBA" id="ARBA00023015"/>
    </source>
</evidence>
<evidence type="ECO:0000256" key="11">
    <source>
        <dbReference type="SAM" id="MobiDB-lite"/>
    </source>
</evidence>
<dbReference type="PROSITE" id="PS50157">
    <property type="entry name" value="ZINC_FINGER_C2H2_2"/>
    <property type="match status" value="5"/>
</dbReference>
<dbReference type="PROSITE" id="PS00028">
    <property type="entry name" value="ZINC_FINGER_C2H2_1"/>
    <property type="match status" value="6"/>
</dbReference>
<dbReference type="SMART" id="SM00355">
    <property type="entry name" value="ZnF_C2H2"/>
    <property type="match status" value="8"/>
</dbReference>